<dbReference type="PANTHER" id="PTHR11319">
    <property type="entry name" value="G PROTEIN-COUPLED RECEPTOR-RELATED"/>
    <property type="match status" value="1"/>
</dbReference>
<dbReference type="InterPro" id="IPR003368">
    <property type="entry name" value="POMP_repeat"/>
</dbReference>
<evidence type="ECO:0000256" key="1">
    <source>
        <dbReference type="ARBA" id="ARBA00004196"/>
    </source>
</evidence>
<proteinExistence type="predicted"/>
<evidence type="ECO:0000313" key="11">
    <source>
        <dbReference type="Proteomes" id="UP000323917"/>
    </source>
</evidence>
<dbReference type="RefSeq" id="WP_148073438.1">
    <property type="nucleotide sequence ID" value="NZ_CP042913.1"/>
</dbReference>
<comment type="subcellular location">
    <subcellularLocation>
        <location evidence="1">Cell envelope</location>
    </subcellularLocation>
    <subcellularLocation>
        <location evidence="2">Cell outer membrane</location>
    </subcellularLocation>
    <subcellularLocation>
        <location evidence="3">Secreted</location>
    </subcellularLocation>
</comment>
<dbReference type="Pfam" id="PF13229">
    <property type="entry name" value="Beta_helix"/>
    <property type="match status" value="1"/>
</dbReference>
<dbReference type="NCBIfam" id="NF041518">
    <property type="entry name" value="choice_anch_Q"/>
    <property type="match status" value="2"/>
</dbReference>
<evidence type="ECO:0000256" key="4">
    <source>
        <dbReference type="ARBA" id="ARBA00016512"/>
    </source>
</evidence>
<evidence type="ECO:0000256" key="7">
    <source>
        <dbReference type="ARBA" id="ARBA00023136"/>
    </source>
</evidence>
<organism evidence="10 11">
    <name type="scientific">Bythopirellula goksoeyrii</name>
    <dbReference type="NCBI Taxonomy" id="1400387"/>
    <lineage>
        <taxon>Bacteria</taxon>
        <taxon>Pseudomonadati</taxon>
        <taxon>Planctomycetota</taxon>
        <taxon>Planctomycetia</taxon>
        <taxon>Pirellulales</taxon>
        <taxon>Lacipirellulaceae</taxon>
        <taxon>Bythopirellula</taxon>
    </lineage>
</organism>
<dbReference type="OrthoDB" id="292920at2"/>
<dbReference type="SMART" id="SM00710">
    <property type="entry name" value="PbH1"/>
    <property type="match status" value="16"/>
</dbReference>
<dbReference type="InterPro" id="IPR012334">
    <property type="entry name" value="Pectin_lyas_fold"/>
</dbReference>
<evidence type="ECO:0000256" key="3">
    <source>
        <dbReference type="ARBA" id="ARBA00004613"/>
    </source>
</evidence>
<dbReference type="EMBL" id="CP042913">
    <property type="protein sequence ID" value="QEG34847.1"/>
    <property type="molecule type" value="Genomic_DNA"/>
</dbReference>
<gene>
    <name evidence="10" type="ORF">Pr1d_21340</name>
</gene>
<accession>A0A5B9Q788</accession>
<dbReference type="GO" id="GO:0005576">
    <property type="term" value="C:extracellular region"/>
    <property type="evidence" value="ECO:0007669"/>
    <property type="project" value="UniProtKB-SubCell"/>
</dbReference>
<keyword evidence="6" id="KW-0732">Signal</keyword>
<dbReference type="InterPro" id="IPR011050">
    <property type="entry name" value="Pectin_lyase_fold/virulence"/>
</dbReference>
<dbReference type="InterPro" id="IPR006626">
    <property type="entry name" value="PbH1"/>
</dbReference>
<dbReference type="InterPro" id="IPR059226">
    <property type="entry name" value="Choice_anch_Q_dom"/>
</dbReference>
<evidence type="ECO:0000256" key="8">
    <source>
        <dbReference type="ARBA" id="ARBA00023237"/>
    </source>
</evidence>
<dbReference type="PANTHER" id="PTHR11319:SF35">
    <property type="entry name" value="OUTER MEMBRANE PROTEIN PMPC-RELATED"/>
    <property type="match status" value="1"/>
</dbReference>
<name>A0A5B9Q788_9BACT</name>
<dbReference type="PROSITE" id="PS00018">
    <property type="entry name" value="EF_HAND_1"/>
    <property type="match status" value="1"/>
</dbReference>
<dbReference type="NCBIfam" id="TIGR01376">
    <property type="entry name" value="POMP_repeat"/>
    <property type="match status" value="2"/>
</dbReference>
<evidence type="ECO:0000256" key="5">
    <source>
        <dbReference type="ARBA" id="ARBA00022525"/>
    </source>
</evidence>
<dbReference type="KEGG" id="bgok:Pr1d_21340"/>
<dbReference type="Gene3D" id="2.160.20.10">
    <property type="entry name" value="Single-stranded right-handed beta-helix, Pectin lyase-like"/>
    <property type="match status" value="3"/>
</dbReference>
<evidence type="ECO:0000256" key="2">
    <source>
        <dbReference type="ARBA" id="ARBA00004442"/>
    </source>
</evidence>
<dbReference type="InterPro" id="IPR039448">
    <property type="entry name" value="Beta_helix"/>
</dbReference>
<feature type="domain" description="Right handed beta helix" evidence="9">
    <location>
        <begin position="295"/>
        <end position="462"/>
    </location>
</feature>
<keyword evidence="5" id="KW-0964">Secreted</keyword>
<dbReference type="Proteomes" id="UP000323917">
    <property type="component" value="Chromosome"/>
</dbReference>
<keyword evidence="8" id="KW-0998">Cell outer membrane</keyword>
<evidence type="ECO:0000259" key="9">
    <source>
        <dbReference type="Pfam" id="PF13229"/>
    </source>
</evidence>
<protein>
    <recommendedName>
        <fullName evidence="4">Probable pectate lyase C</fullName>
    </recommendedName>
</protein>
<reference evidence="10 11" key="1">
    <citation type="submission" date="2019-08" db="EMBL/GenBank/DDBJ databases">
        <title>Deep-cultivation of Planctomycetes and their phenomic and genomic characterization uncovers novel biology.</title>
        <authorList>
            <person name="Wiegand S."/>
            <person name="Jogler M."/>
            <person name="Boedeker C."/>
            <person name="Pinto D."/>
            <person name="Vollmers J."/>
            <person name="Rivas-Marin E."/>
            <person name="Kohn T."/>
            <person name="Peeters S.H."/>
            <person name="Heuer A."/>
            <person name="Rast P."/>
            <person name="Oberbeckmann S."/>
            <person name="Bunk B."/>
            <person name="Jeske O."/>
            <person name="Meyerdierks A."/>
            <person name="Storesund J.E."/>
            <person name="Kallscheuer N."/>
            <person name="Luecker S."/>
            <person name="Lage O.M."/>
            <person name="Pohl T."/>
            <person name="Merkel B.J."/>
            <person name="Hornburger P."/>
            <person name="Mueller R.-W."/>
            <person name="Bruemmer F."/>
            <person name="Labrenz M."/>
            <person name="Spormann A.M."/>
            <person name="Op den Camp H."/>
            <person name="Overmann J."/>
            <person name="Amann R."/>
            <person name="Jetten M.S.M."/>
            <person name="Mascher T."/>
            <person name="Medema M.H."/>
            <person name="Devos D.P."/>
            <person name="Kaster A.-K."/>
            <person name="Ovreas L."/>
            <person name="Rohde M."/>
            <person name="Galperin M.Y."/>
            <person name="Jogler C."/>
        </authorList>
    </citation>
    <scope>NUCLEOTIDE SEQUENCE [LARGE SCALE GENOMIC DNA]</scope>
    <source>
        <strain evidence="10 11">Pr1d</strain>
    </source>
</reference>
<keyword evidence="11" id="KW-1185">Reference proteome</keyword>
<sequence length="1331" mass="137760">MALFQKTCRARQTSSFIRSPYARSLHCEQLEDRRLLALLTVTTDQDVVDFNDGVTSLREAIFAVNTVPGADEIQFDFGHDGPATILLTQGELEITDSLTITGSGAELLTIDAQQQSRIFSVNGLAGDVAFVGMTMTNGKTTLAQEGGGAISALRGMRVFIDNSILQDNSTSGFRSRGGAIISNNELQIRESIISGNFTTGLNASGGGIYATSITLVDSLVEGNRTHGNDARGGGIASLSSSQKETFFERSHIINNETVGNFSLGGGIAHWIGNLTIHDSLISGNKTSGDRASGGGVYFDHGSLSISSSSIIDNSTTGTHSRGGGLFSHGSLNTIESSTISGNSTIASGGGIYSLGNLDLFYSAVSNNSVYGMFVYGGGLALHSFSTIVNSTISGNKATGQSAAGGGIDARGSLQISNTTISENKAQGYSSRGGGVFASSLTLSHSTITGNRVVGDDSRGGGVVGIHTSIQHSIIANNEATYADSDLHWPTQSRNISFSLIGTNAGNNLTETPIGSPDANGNLIGGPIHGVIDPLLGPLADNGGPTLTHALLPGSPAINAGEPALVGWDVPAFDQRGEPFTRVFGGRIDIGAFEAQSFVVDTLVDESDGDYSPGDFSLREAIELANQIAGANTIEFDPLLTATAGPLPATILLTMGQLEITDSLTINGPGAELLTIDTSGLPGSIFEINDTISANLIDTKIAGVTLTGATDSAIHLSENLTVSETVFHNNRATQGGAIRVDNSSRRIPGINLTVHDSLFVDNHADVNSKSQGGAIYFVPWDGELSINTSSFHENSAVLHGGAIYSGTFTSVSIEQSSFENNQADYGGGISLGGNSLHSATIKNSSFLGNIATLSGGGIYSGKDLTIGDSKITGNRTLKENILSFDKHGGGGLLQLYGRLTVDNSTISGNSSKGDGGGIGAGGHSFLTNTSIFNNAAIGKGGGINIRNGLLELQTTVIVENTSGLLGGGGIYAETSLQGTSSIRNSTISNNLTHGDGGGISGINVSVANSTISGNKAFGSGGGLFIHFGYHQELAHSTVTNNISDADGDEIGSGGGLFSKNLYELNHSIIAGNFDKSNTARDVYGIVSAQFSIIGLGAEFLGPLAYNGGPTLPDGRMILTHELLPDSPAINAGLYILVPGQNGLPEFDQRGAPFARVVGSRIDIGAYESQPAAGSLNGDFDADGDVDGRDFLSWLRGYGKTGDVQQSDGDATSNHAVDGNDLAVWQATYGENQLAVSSQQLANDAAIESIANLSAGLPALFADRPISGPDVVLKDEFTVAPIPSSLKSESNLQRLVRNTQPRYSSWNCSPSDETQTTESVDLAAFDEVYAALV</sequence>
<dbReference type="InterPro" id="IPR018247">
    <property type="entry name" value="EF_Hand_1_Ca_BS"/>
</dbReference>
<dbReference type="GO" id="GO:0009279">
    <property type="term" value="C:cell outer membrane"/>
    <property type="evidence" value="ECO:0007669"/>
    <property type="project" value="UniProtKB-SubCell"/>
</dbReference>
<evidence type="ECO:0000256" key="6">
    <source>
        <dbReference type="ARBA" id="ARBA00022729"/>
    </source>
</evidence>
<evidence type="ECO:0000313" key="10">
    <source>
        <dbReference type="EMBL" id="QEG34847.1"/>
    </source>
</evidence>
<keyword evidence="7" id="KW-0472">Membrane</keyword>
<dbReference type="SUPFAM" id="SSF51126">
    <property type="entry name" value="Pectin lyase-like"/>
    <property type="match status" value="4"/>
</dbReference>